<keyword evidence="4" id="KW-1185">Reference proteome</keyword>
<evidence type="ECO:0000313" key="4">
    <source>
        <dbReference type="Proteomes" id="UP001596044"/>
    </source>
</evidence>
<dbReference type="Proteomes" id="UP001596044">
    <property type="component" value="Unassembled WGS sequence"/>
</dbReference>
<keyword evidence="1" id="KW-1133">Transmembrane helix</keyword>
<keyword evidence="1" id="KW-0812">Transmembrane</keyword>
<keyword evidence="1" id="KW-0472">Membrane</keyword>
<dbReference type="PANTHER" id="PTHR42208">
    <property type="entry name" value="HEAVY METAL TRANSPORTER-RELATED"/>
    <property type="match status" value="1"/>
</dbReference>
<reference evidence="4" key="1">
    <citation type="journal article" date="2019" name="Int. J. Syst. Evol. Microbiol.">
        <title>The Global Catalogue of Microorganisms (GCM) 10K type strain sequencing project: providing services to taxonomists for standard genome sequencing and annotation.</title>
        <authorList>
            <consortium name="The Broad Institute Genomics Platform"/>
            <consortium name="The Broad Institute Genome Sequencing Center for Infectious Disease"/>
            <person name="Wu L."/>
            <person name="Ma J."/>
        </authorList>
    </citation>
    <scope>NUCLEOTIDE SEQUENCE [LARGE SCALE GENOMIC DNA]</scope>
    <source>
        <strain evidence="4">KACC 11904</strain>
    </source>
</reference>
<evidence type="ECO:0000313" key="3">
    <source>
        <dbReference type="EMBL" id="MFC5451328.1"/>
    </source>
</evidence>
<feature type="transmembrane region" description="Helical" evidence="1">
    <location>
        <begin position="74"/>
        <end position="94"/>
    </location>
</feature>
<feature type="transmembrane region" description="Helical" evidence="1">
    <location>
        <begin position="6"/>
        <end position="31"/>
    </location>
</feature>
<feature type="transmembrane region" description="Helical" evidence="1">
    <location>
        <begin position="51"/>
        <end position="68"/>
    </location>
</feature>
<name>A0ABW0KEX2_9BACL</name>
<feature type="transmembrane region" description="Helical" evidence="1">
    <location>
        <begin position="127"/>
        <end position="145"/>
    </location>
</feature>
<proteinExistence type="predicted"/>
<dbReference type="RefSeq" id="WP_270880226.1">
    <property type="nucleotide sequence ID" value="NZ_JAQFVF010000030.1"/>
</dbReference>
<gene>
    <name evidence="3" type="ORF">ACFPOG_24125</name>
</gene>
<evidence type="ECO:0000259" key="2">
    <source>
        <dbReference type="Pfam" id="PF13386"/>
    </source>
</evidence>
<protein>
    <submittedName>
        <fullName evidence="3">Sulfite exporter TauE/SafE family protein</fullName>
    </submittedName>
</protein>
<dbReference type="Pfam" id="PF13386">
    <property type="entry name" value="DsbD_2"/>
    <property type="match status" value="1"/>
</dbReference>
<feature type="transmembrane region" description="Helical" evidence="1">
    <location>
        <begin position="192"/>
        <end position="218"/>
    </location>
</feature>
<evidence type="ECO:0000256" key="1">
    <source>
        <dbReference type="SAM" id="Phobius"/>
    </source>
</evidence>
<comment type="caution">
    <text evidence="3">The sequence shown here is derived from an EMBL/GenBank/DDBJ whole genome shotgun (WGS) entry which is preliminary data.</text>
</comment>
<dbReference type="PANTHER" id="PTHR42208:SF1">
    <property type="entry name" value="HEAVY METAL TRANSPORTER"/>
    <property type="match status" value="1"/>
</dbReference>
<feature type="transmembrane region" description="Helical" evidence="1">
    <location>
        <begin position="157"/>
        <end position="180"/>
    </location>
</feature>
<dbReference type="InterPro" id="IPR039447">
    <property type="entry name" value="UreH-like_TM_dom"/>
</dbReference>
<dbReference type="EMBL" id="JBHSMJ010000032">
    <property type="protein sequence ID" value="MFC5451328.1"/>
    <property type="molecule type" value="Genomic_DNA"/>
</dbReference>
<accession>A0ABW0KEX2</accession>
<sequence>MTTPTLWLVALTGLLGAPHCIGMCGGTMTSLTLQARGRALATIVAYNCGRILTYTCIGAFMGGAGSFVDGAAQLTGLQGFASLLGGILILLWTYRKLAIPLAEWGPLRLASVQRLVARLRASQSSGAIFATGVLLGFLPCGLTYAMEINAVTSASVWRGGLIMLVFGLATLPALAITGLLAGWIKKSLRTRILLLGQWSATLIGILAIMRGLAANGWIPSIHPWLW</sequence>
<organism evidence="3 4">
    <name type="scientific">Paenibacillus aestuarii</name>
    <dbReference type="NCBI Taxonomy" id="516965"/>
    <lineage>
        <taxon>Bacteria</taxon>
        <taxon>Bacillati</taxon>
        <taxon>Bacillota</taxon>
        <taxon>Bacilli</taxon>
        <taxon>Bacillales</taxon>
        <taxon>Paenibacillaceae</taxon>
        <taxon>Paenibacillus</taxon>
    </lineage>
</organism>
<feature type="domain" description="Urease accessory protein UreH-like transmembrane" evidence="2">
    <location>
        <begin position="10"/>
        <end position="205"/>
    </location>
</feature>